<dbReference type="AlphaFoldDB" id="A0A1F5RFX3"/>
<reference evidence="2 3" key="1">
    <citation type="journal article" date="2016" name="Nat. Commun.">
        <title>Thousands of microbial genomes shed light on interconnected biogeochemical processes in an aquifer system.</title>
        <authorList>
            <person name="Anantharaman K."/>
            <person name="Brown C.T."/>
            <person name="Hug L.A."/>
            <person name="Sharon I."/>
            <person name="Castelle C.J."/>
            <person name="Probst A.J."/>
            <person name="Thomas B.C."/>
            <person name="Singh A."/>
            <person name="Wilkins M.J."/>
            <person name="Karaoz U."/>
            <person name="Brodie E.L."/>
            <person name="Williams K.H."/>
            <person name="Hubbard S.S."/>
            <person name="Banfield J.F."/>
        </authorList>
    </citation>
    <scope>NUCLEOTIDE SEQUENCE [LARGE SCALE GENOMIC DNA]</scope>
</reference>
<dbReference type="Proteomes" id="UP000177230">
    <property type="component" value="Unassembled WGS sequence"/>
</dbReference>
<comment type="caution">
    <text evidence="2">The sequence shown here is derived from an EMBL/GenBank/DDBJ whole genome shotgun (WGS) entry which is preliminary data.</text>
</comment>
<evidence type="ECO:0000313" key="2">
    <source>
        <dbReference type="EMBL" id="OGF13003.1"/>
    </source>
</evidence>
<organism evidence="2 3">
    <name type="scientific">Candidatus Edwardsbacteria bacterium GWF2_54_11</name>
    <dbReference type="NCBI Taxonomy" id="1817851"/>
    <lineage>
        <taxon>Bacteria</taxon>
        <taxon>Candidatus Edwardsiibacteriota</taxon>
    </lineage>
</organism>
<proteinExistence type="predicted"/>
<feature type="region of interest" description="Disordered" evidence="1">
    <location>
        <begin position="143"/>
        <end position="163"/>
    </location>
</feature>
<accession>A0A1F5RFX3</accession>
<gene>
    <name evidence="2" type="ORF">A2024_01905</name>
</gene>
<evidence type="ECO:0008006" key="4">
    <source>
        <dbReference type="Google" id="ProtNLM"/>
    </source>
</evidence>
<evidence type="ECO:0000313" key="3">
    <source>
        <dbReference type="Proteomes" id="UP000177230"/>
    </source>
</evidence>
<dbReference type="EMBL" id="MFFM01000027">
    <property type="protein sequence ID" value="OGF13003.1"/>
    <property type="molecule type" value="Genomic_DNA"/>
</dbReference>
<protein>
    <recommendedName>
        <fullName evidence="4">Roadblock/LAMTOR2 domain-containing protein</fullName>
    </recommendedName>
</protein>
<name>A0A1F5RFX3_9BACT</name>
<sequence length="241" mass="25506">MEELLIRLSSLPGVTGSFFVGDDSSFVSQSLSSSFVQENAKRAVMVLAQTFEALSQVAQFKINRMMVNTGGSRLFIRRSDKGFLNLLTDITADVSVIDSALDGALKEMLIMAQQPAPAPAPPAVPQTVVAASVKTAPVQQPASAPAAPALAPTPAKAPAPKPPTTVDASILEKILAQAEEALGELGATIYENQLSDHKLSTSKLTRDSVMKFCYALQKDASMIIGPSAAKQMADKMMMLLK</sequence>
<evidence type="ECO:0000256" key="1">
    <source>
        <dbReference type="SAM" id="MobiDB-lite"/>
    </source>
</evidence>
<feature type="compositionally biased region" description="Low complexity" evidence="1">
    <location>
        <begin position="143"/>
        <end position="154"/>
    </location>
</feature>